<name>A0ABT6RY67_9ACTN</name>
<protein>
    <submittedName>
        <fullName evidence="2">Uncharacterized protein</fullName>
    </submittedName>
</protein>
<sequence>MGSCSCGPRGETYVTDSSAVADCHTTTYVIPAAAHDAQEELVAAIGEVDNVLHVSLETSGEHITVTTGGPPDPDLLAKALAESGEGGLSGPVTSPEAGPVHAKPTHWDVV</sequence>
<reference evidence="2 3" key="1">
    <citation type="submission" date="2023-05" db="EMBL/GenBank/DDBJ databases">
        <title>Draft genome sequence of Streptomyces sp. B-S-A8 isolated from a cave soil in Thailand.</title>
        <authorList>
            <person name="Chamroensaksri N."/>
            <person name="Muangham S."/>
        </authorList>
    </citation>
    <scope>NUCLEOTIDE SEQUENCE [LARGE SCALE GENOMIC DNA]</scope>
    <source>
        <strain evidence="2 3">B-S-A8</strain>
    </source>
</reference>
<evidence type="ECO:0000313" key="3">
    <source>
        <dbReference type="Proteomes" id="UP001224661"/>
    </source>
</evidence>
<dbReference type="RefSeq" id="WP_282515829.1">
    <property type="nucleotide sequence ID" value="NZ_JASCIR010000026.1"/>
</dbReference>
<accession>A0ABT6RY67</accession>
<proteinExistence type="predicted"/>
<keyword evidence="3" id="KW-1185">Reference proteome</keyword>
<organism evidence="2 3">
    <name type="scientific">Streptomyces solicavernae</name>
    <dbReference type="NCBI Taxonomy" id="3043614"/>
    <lineage>
        <taxon>Bacteria</taxon>
        <taxon>Bacillati</taxon>
        <taxon>Actinomycetota</taxon>
        <taxon>Actinomycetes</taxon>
        <taxon>Kitasatosporales</taxon>
        <taxon>Streptomycetaceae</taxon>
        <taxon>Streptomyces</taxon>
    </lineage>
</organism>
<gene>
    <name evidence="2" type="ORF">QIS99_24665</name>
</gene>
<evidence type="ECO:0000256" key="1">
    <source>
        <dbReference type="SAM" id="MobiDB-lite"/>
    </source>
</evidence>
<evidence type="ECO:0000313" key="2">
    <source>
        <dbReference type="EMBL" id="MDI3389365.1"/>
    </source>
</evidence>
<comment type="caution">
    <text evidence="2">The sequence shown here is derived from an EMBL/GenBank/DDBJ whole genome shotgun (WGS) entry which is preliminary data.</text>
</comment>
<feature type="region of interest" description="Disordered" evidence="1">
    <location>
        <begin position="83"/>
        <end position="110"/>
    </location>
</feature>
<dbReference type="EMBL" id="JASCIR010000026">
    <property type="protein sequence ID" value="MDI3389365.1"/>
    <property type="molecule type" value="Genomic_DNA"/>
</dbReference>
<dbReference type="Proteomes" id="UP001224661">
    <property type="component" value="Unassembled WGS sequence"/>
</dbReference>